<dbReference type="InterPro" id="IPR027417">
    <property type="entry name" value="P-loop_NTPase"/>
</dbReference>
<dbReference type="InterPro" id="IPR014001">
    <property type="entry name" value="Helicase_ATP-bd"/>
</dbReference>
<dbReference type="Proteomes" id="UP001212401">
    <property type="component" value="Unassembled WGS sequence"/>
</dbReference>
<dbReference type="GO" id="GO:0016787">
    <property type="term" value="F:hydrolase activity"/>
    <property type="evidence" value="ECO:0007669"/>
    <property type="project" value="UniProtKB-KW"/>
</dbReference>
<gene>
    <name evidence="7" type="ORF">L2724_07845</name>
</gene>
<feature type="domain" description="Helicase ATP-binding" evidence="5">
    <location>
        <begin position="162"/>
        <end position="319"/>
    </location>
</feature>
<evidence type="ECO:0000259" key="5">
    <source>
        <dbReference type="PROSITE" id="PS51192"/>
    </source>
</evidence>
<dbReference type="SMART" id="SM00490">
    <property type="entry name" value="HELICc"/>
    <property type="match status" value="1"/>
</dbReference>
<keyword evidence="2" id="KW-0378">Hydrolase</keyword>
<evidence type="ECO:0000259" key="6">
    <source>
        <dbReference type="PROSITE" id="PS51194"/>
    </source>
</evidence>
<keyword evidence="3 7" id="KW-0347">Helicase</keyword>
<dbReference type="GO" id="GO:0003676">
    <property type="term" value="F:nucleic acid binding"/>
    <property type="evidence" value="ECO:0007669"/>
    <property type="project" value="InterPro"/>
</dbReference>
<dbReference type="InterPro" id="IPR050474">
    <property type="entry name" value="Hel308_SKI2-like"/>
</dbReference>
<dbReference type="PROSITE" id="PS51194">
    <property type="entry name" value="HELICASE_CTER"/>
    <property type="match status" value="1"/>
</dbReference>
<dbReference type="PANTHER" id="PTHR47961">
    <property type="entry name" value="DNA POLYMERASE THETA, PUTATIVE (AFU_ORTHOLOGUE AFUA_1G05260)-RELATED"/>
    <property type="match status" value="1"/>
</dbReference>
<dbReference type="InterPro" id="IPR001650">
    <property type="entry name" value="Helicase_C-like"/>
</dbReference>
<reference evidence="7" key="1">
    <citation type="submission" date="2022-01" db="EMBL/GenBank/DDBJ databases">
        <title>VMRC isolate genome collection.</title>
        <authorList>
            <person name="France M."/>
            <person name="Rutt L."/>
            <person name="Humphrys M."/>
            <person name="Ravel J."/>
        </authorList>
    </citation>
    <scope>NUCLEOTIDE SEQUENCE</scope>
    <source>
        <strain evidence="7">C0048A1</strain>
    </source>
</reference>
<dbReference type="GO" id="GO:0004386">
    <property type="term" value="F:helicase activity"/>
    <property type="evidence" value="ECO:0007669"/>
    <property type="project" value="UniProtKB-KW"/>
</dbReference>
<dbReference type="GO" id="GO:0005524">
    <property type="term" value="F:ATP binding"/>
    <property type="evidence" value="ECO:0007669"/>
    <property type="project" value="UniProtKB-KW"/>
</dbReference>
<sequence>MIIIPKKVKLRDALVKELRKNDYLIALHRQLLKVYCNQMLGGVFSINKKEIQDLLTFADLMAKTNDVELEQSSLEIVICLSKLYPDSHSIKFYKNRIFEELGNYSRLEEDDFDFGNSVDSLINRVQRENEQSKRRFPVGNGYFIGEQRELYNSISEDLNSFSAPTSMGKSFLMKMFIEEKIRSGERKNFVYLVPTKALITEVTNDLCDRLGDSLKDQGYRIINHFDSIGENDLFTQFIYVMTPERFRYLLMNNFSRVIDYLFIDESQNISKTDSRSTVYYHIFDLLKGQDLHPKITFAAPLIDNPEIYEALSNLQKGSSLKANLSPVSQIYFVIDKNGKTEIYDRITSEFIAIGTLKNETTDSQVNTLLHKVRGQSLVYGNTINNAVLGANSWVINCKSYPNHKNQKLSGYIVEQIHDGYYLSDLVLKRVGYHFGKIPDEVRSKIEISFCDGLIDTLFCTSTLMQGVNLPADNIIINSIKNGDSDMDAVQFKNLTGRVGRLSNSMLGNVFAIATSDRAKNKFKKLISFKNMKAKLSLDALIDRKTIRGINKDLKAGDLTLQNVRKEKGNSAKFDAIRKFTLIYLNNLQNDNNNIITEHFNKEISHDDQIVIKRKFVEKYGDRIEEDVNFSMDQSVELEKRIKGTKIDYPSITSLDGELNIAETLSFLKDLSEIYNWKKYDPGIAADDENELVLKDYAELLLRWMSGESLYQLCDYVIGKRKVHFNYLDRSKKIRRKLGIKGNRWEKGSMDETNLSIQVTLEALSTIQFKFGNYFLKFSHTLKKELDTSVLENDWYQYLEYGTMDEDVIWLEQLGYSRSNAIKIVQSNVGAIDEDTFGQKIITTERLKSIGNEEIKLETERIIKNYPDAFVNEVD</sequence>
<dbReference type="Gene3D" id="3.40.50.300">
    <property type="entry name" value="P-loop containing nucleotide triphosphate hydrolases"/>
    <property type="match status" value="2"/>
</dbReference>
<organism evidence="7 8">
    <name type="scientific">Limosilactobacillus vaginalis</name>
    <dbReference type="NCBI Taxonomy" id="1633"/>
    <lineage>
        <taxon>Bacteria</taxon>
        <taxon>Bacillati</taxon>
        <taxon>Bacillota</taxon>
        <taxon>Bacilli</taxon>
        <taxon>Lactobacillales</taxon>
        <taxon>Lactobacillaceae</taxon>
        <taxon>Limosilactobacillus</taxon>
    </lineage>
</organism>
<evidence type="ECO:0000313" key="8">
    <source>
        <dbReference type="Proteomes" id="UP001212401"/>
    </source>
</evidence>
<dbReference type="SUPFAM" id="SSF52540">
    <property type="entry name" value="P-loop containing nucleoside triphosphate hydrolases"/>
    <property type="match status" value="2"/>
</dbReference>
<dbReference type="Pfam" id="PF00270">
    <property type="entry name" value="DEAD"/>
    <property type="match status" value="1"/>
</dbReference>
<protein>
    <submittedName>
        <fullName evidence="7">DEAD/DEAH box helicase</fullName>
    </submittedName>
</protein>
<comment type="caution">
    <text evidence="7">The sequence shown here is derived from an EMBL/GenBank/DDBJ whole genome shotgun (WGS) entry which is preliminary data.</text>
</comment>
<evidence type="ECO:0000256" key="4">
    <source>
        <dbReference type="ARBA" id="ARBA00022840"/>
    </source>
</evidence>
<evidence type="ECO:0000256" key="2">
    <source>
        <dbReference type="ARBA" id="ARBA00022801"/>
    </source>
</evidence>
<keyword evidence="1" id="KW-0547">Nucleotide-binding</keyword>
<name>A0AAW5WUF1_9LACO</name>
<dbReference type="InterPro" id="IPR011545">
    <property type="entry name" value="DEAD/DEAH_box_helicase_dom"/>
</dbReference>
<dbReference type="PANTHER" id="PTHR47961:SF6">
    <property type="entry name" value="DNA-DIRECTED DNA POLYMERASE"/>
    <property type="match status" value="1"/>
</dbReference>
<proteinExistence type="predicted"/>
<dbReference type="PROSITE" id="PS51192">
    <property type="entry name" value="HELICASE_ATP_BIND_1"/>
    <property type="match status" value="1"/>
</dbReference>
<accession>A0AAW5WUF1</accession>
<evidence type="ECO:0000256" key="3">
    <source>
        <dbReference type="ARBA" id="ARBA00022806"/>
    </source>
</evidence>
<feature type="domain" description="Helicase C-terminal" evidence="6">
    <location>
        <begin position="364"/>
        <end position="554"/>
    </location>
</feature>
<evidence type="ECO:0000256" key="1">
    <source>
        <dbReference type="ARBA" id="ARBA00022741"/>
    </source>
</evidence>
<dbReference type="RefSeq" id="WP_269296167.1">
    <property type="nucleotide sequence ID" value="NZ_JAKHPH010000025.1"/>
</dbReference>
<keyword evidence="4" id="KW-0067">ATP-binding</keyword>
<dbReference type="AlphaFoldDB" id="A0AAW5WUF1"/>
<dbReference type="EMBL" id="JAKHPH010000025">
    <property type="protein sequence ID" value="MCZ3668182.1"/>
    <property type="molecule type" value="Genomic_DNA"/>
</dbReference>
<evidence type="ECO:0000313" key="7">
    <source>
        <dbReference type="EMBL" id="MCZ3668182.1"/>
    </source>
</evidence>